<keyword evidence="6" id="KW-1133">Transmembrane helix</keyword>
<evidence type="ECO:0000256" key="6">
    <source>
        <dbReference type="ARBA" id="ARBA00022989"/>
    </source>
</evidence>
<protein>
    <submittedName>
        <fullName evidence="13">Receptor-like kinase TMK3</fullName>
    </submittedName>
</protein>
<name>A0A9W3DJA1_RAPSA</name>
<keyword evidence="7" id="KW-0472">Membrane</keyword>
<dbReference type="OrthoDB" id="1729886at2759"/>
<keyword evidence="8" id="KW-0675">Receptor</keyword>
<evidence type="ECO:0000256" key="9">
    <source>
        <dbReference type="ARBA" id="ARBA00023180"/>
    </source>
</evidence>
<dbReference type="FunFam" id="3.80.10.10:FF:000129">
    <property type="entry name" value="Leucine-rich repeat receptor-like kinase"/>
    <property type="match status" value="1"/>
</dbReference>
<sequence>MTRSHLPLLCLLLSFLNFATSQDDAMIMQALRSSLTLTSDVNWSNPDPCKWETVQCDGSNRVTRIQLKQKWIQGTLPPDLGKLSELIVLDLFSNKISGPIPDLSGLTHLQTLNLQDNFFDSTPKNLFSGMNSLQEVYLDNNPFPLGRFRRHSETLPSLASLKLSLNNLHGGLPLSLAGSSLQKLYLNWQKLNGSISLLQNMTSLVEFDIRGNFFSGPIPDLSGLQNLSLFNVKDKQLTGLVPPSLTVLQNLTVVNLTNNYFQGPMPLFKNSVAVDAIASASSFCQEAPAMNWKGNDSCVSWLGITCYKSDITGISLWSQGLTGSISQSFANLTSLELIDLSSNSLTGSIPTELTTLPKLRLLDVSNNNINGDVPKFSGSVIVVTTGNANIGTKNK</sequence>
<keyword evidence="5" id="KW-0677">Repeat</keyword>
<keyword evidence="12" id="KW-1185">Reference proteome</keyword>
<gene>
    <name evidence="13" type="primary">LOC108829607</name>
</gene>
<organism evidence="12 13">
    <name type="scientific">Raphanus sativus</name>
    <name type="common">Radish</name>
    <name type="synonym">Raphanus raphanistrum var. sativus</name>
    <dbReference type="NCBI Taxonomy" id="3726"/>
    <lineage>
        <taxon>Eukaryota</taxon>
        <taxon>Viridiplantae</taxon>
        <taxon>Streptophyta</taxon>
        <taxon>Embryophyta</taxon>
        <taxon>Tracheophyta</taxon>
        <taxon>Spermatophyta</taxon>
        <taxon>Magnoliopsida</taxon>
        <taxon>eudicotyledons</taxon>
        <taxon>Gunneridae</taxon>
        <taxon>Pentapetalae</taxon>
        <taxon>rosids</taxon>
        <taxon>malvids</taxon>
        <taxon>Brassicales</taxon>
        <taxon>Brassicaceae</taxon>
        <taxon>Brassiceae</taxon>
        <taxon>Raphanus</taxon>
    </lineage>
</organism>
<dbReference type="GO" id="GO:0016020">
    <property type="term" value="C:membrane"/>
    <property type="evidence" value="ECO:0007669"/>
    <property type="project" value="UniProtKB-SubCell"/>
</dbReference>
<evidence type="ECO:0000256" key="8">
    <source>
        <dbReference type="ARBA" id="ARBA00023170"/>
    </source>
</evidence>
<dbReference type="PANTHER" id="PTHR47986">
    <property type="entry name" value="OSJNBA0070M12.3 PROTEIN"/>
    <property type="match status" value="1"/>
</dbReference>
<keyword evidence="3" id="KW-0812">Transmembrane</keyword>
<evidence type="ECO:0000313" key="12">
    <source>
        <dbReference type="Proteomes" id="UP000504610"/>
    </source>
</evidence>
<keyword evidence="2" id="KW-0433">Leucine-rich repeat</keyword>
<dbReference type="Pfam" id="PF08263">
    <property type="entry name" value="LRRNT_2"/>
    <property type="match status" value="2"/>
</dbReference>
<evidence type="ECO:0000256" key="5">
    <source>
        <dbReference type="ARBA" id="ARBA00022737"/>
    </source>
</evidence>
<dbReference type="RefSeq" id="XP_056863971.1">
    <property type="nucleotide sequence ID" value="XM_057007991.1"/>
</dbReference>
<dbReference type="PRINTS" id="PR00019">
    <property type="entry name" value="LEURICHRPT"/>
</dbReference>
<dbReference type="AlphaFoldDB" id="A0A9W3DJA1"/>
<feature type="domain" description="Leucine-rich repeat-containing N-terminal plant-type" evidence="11">
    <location>
        <begin position="22"/>
        <end position="57"/>
    </location>
</feature>
<dbReference type="Gene3D" id="3.80.10.10">
    <property type="entry name" value="Ribonuclease Inhibitor"/>
    <property type="match status" value="3"/>
</dbReference>
<evidence type="ECO:0000313" key="13">
    <source>
        <dbReference type="RefSeq" id="XP_056863971.1"/>
    </source>
</evidence>
<accession>A0A9W3DJA1</accession>
<keyword evidence="9" id="KW-0325">Glycoprotein</keyword>
<proteinExistence type="predicted"/>
<evidence type="ECO:0000256" key="4">
    <source>
        <dbReference type="ARBA" id="ARBA00022729"/>
    </source>
</evidence>
<dbReference type="KEGG" id="rsz:108829607"/>
<evidence type="ECO:0000256" key="7">
    <source>
        <dbReference type="ARBA" id="ARBA00023136"/>
    </source>
</evidence>
<dbReference type="PANTHER" id="PTHR47986:SF24">
    <property type="entry name" value="RECEPTOR-LIKE KINASE TMK3"/>
    <property type="match status" value="1"/>
</dbReference>
<keyword evidence="4 10" id="KW-0732">Signal</keyword>
<dbReference type="Proteomes" id="UP000504610">
    <property type="component" value="Chromosome 4"/>
</dbReference>
<comment type="subcellular location">
    <subcellularLocation>
        <location evidence="1">Membrane</location>
        <topology evidence="1">Single-pass membrane protein</topology>
    </subcellularLocation>
</comment>
<dbReference type="SUPFAM" id="SSF52058">
    <property type="entry name" value="L domain-like"/>
    <property type="match status" value="2"/>
</dbReference>
<evidence type="ECO:0000256" key="3">
    <source>
        <dbReference type="ARBA" id="ARBA00022692"/>
    </source>
</evidence>
<feature type="domain" description="Leucine-rich repeat-containing N-terminal plant-type" evidence="11">
    <location>
        <begin position="290"/>
        <end position="306"/>
    </location>
</feature>
<evidence type="ECO:0000256" key="2">
    <source>
        <dbReference type="ARBA" id="ARBA00022614"/>
    </source>
</evidence>
<dbReference type="InterPro" id="IPR003591">
    <property type="entry name" value="Leu-rich_rpt_typical-subtyp"/>
</dbReference>
<feature type="chain" id="PRO_5040941882" evidence="10">
    <location>
        <begin position="22"/>
        <end position="395"/>
    </location>
</feature>
<reference evidence="13" key="2">
    <citation type="submission" date="2025-08" db="UniProtKB">
        <authorList>
            <consortium name="RefSeq"/>
        </authorList>
    </citation>
    <scope>IDENTIFICATION</scope>
    <source>
        <tissue evidence="13">Leaf</tissue>
    </source>
</reference>
<dbReference type="InterPro" id="IPR032675">
    <property type="entry name" value="LRR_dom_sf"/>
</dbReference>
<dbReference type="InterPro" id="IPR052422">
    <property type="entry name" value="Auxin_Ser/Thr_Kinase"/>
</dbReference>
<dbReference type="InterPro" id="IPR001611">
    <property type="entry name" value="Leu-rich_rpt"/>
</dbReference>
<evidence type="ECO:0000259" key="11">
    <source>
        <dbReference type="Pfam" id="PF08263"/>
    </source>
</evidence>
<dbReference type="SMART" id="SM00369">
    <property type="entry name" value="LRR_TYP"/>
    <property type="match status" value="2"/>
</dbReference>
<feature type="signal peptide" evidence="10">
    <location>
        <begin position="1"/>
        <end position="21"/>
    </location>
</feature>
<dbReference type="PROSITE" id="PS51450">
    <property type="entry name" value="LRR"/>
    <property type="match status" value="1"/>
</dbReference>
<dbReference type="Pfam" id="PF13855">
    <property type="entry name" value="LRR_8"/>
    <property type="match status" value="1"/>
</dbReference>
<dbReference type="GeneID" id="108829607"/>
<evidence type="ECO:0000256" key="10">
    <source>
        <dbReference type="SAM" id="SignalP"/>
    </source>
</evidence>
<dbReference type="InterPro" id="IPR013210">
    <property type="entry name" value="LRR_N_plant-typ"/>
</dbReference>
<reference evidence="12" key="1">
    <citation type="journal article" date="2019" name="Database">
        <title>The radish genome database (RadishGD): an integrated information resource for radish genomics.</title>
        <authorList>
            <person name="Yu H.J."/>
            <person name="Baek S."/>
            <person name="Lee Y.J."/>
            <person name="Cho A."/>
            <person name="Mun J.H."/>
        </authorList>
    </citation>
    <scope>NUCLEOTIDE SEQUENCE [LARGE SCALE GENOMIC DNA]</scope>
    <source>
        <strain evidence="12">cv. WK10039</strain>
    </source>
</reference>
<evidence type="ECO:0000256" key="1">
    <source>
        <dbReference type="ARBA" id="ARBA00004167"/>
    </source>
</evidence>